<name>A0A161N0C5_TRIIF</name>
<accession>A0A161N0C5</accession>
<dbReference type="AlphaFoldDB" id="A0A161N0C5"/>
<reference evidence="1" key="2">
    <citation type="journal article" date="2017" name="J. Med. Entomol.">
        <title>Transcriptome Analysis of the Triatoma infestans (Hemiptera: Reduviidae) Integument.</title>
        <authorList>
            <person name="Calderon-Fernandez G.M."/>
            <person name="Moriconi D.E."/>
            <person name="Dulbecco A.B."/>
            <person name="Juarez M.P."/>
        </authorList>
    </citation>
    <scope>NUCLEOTIDE SEQUENCE</scope>
    <source>
        <strain evidence="1">Int1</strain>
        <tissue evidence="1">Integument</tissue>
    </source>
</reference>
<dbReference type="EMBL" id="GEMB01002889">
    <property type="protein sequence ID" value="JAS00312.1"/>
    <property type="molecule type" value="Transcribed_RNA"/>
</dbReference>
<evidence type="ECO:0000313" key="1">
    <source>
        <dbReference type="EMBL" id="JAS00312.1"/>
    </source>
</evidence>
<organism evidence="1">
    <name type="scientific">Triatoma infestans</name>
    <name type="common">Assassin bug</name>
    <dbReference type="NCBI Taxonomy" id="30076"/>
    <lineage>
        <taxon>Eukaryota</taxon>
        <taxon>Metazoa</taxon>
        <taxon>Ecdysozoa</taxon>
        <taxon>Arthropoda</taxon>
        <taxon>Hexapoda</taxon>
        <taxon>Insecta</taxon>
        <taxon>Pterygota</taxon>
        <taxon>Neoptera</taxon>
        <taxon>Paraneoptera</taxon>
        <taxon>Hemiptera</taxon>
        <taxon>Heteroptera</taxon>
        <taxon>Panheteroptera</taxon>
        <taxon>Cimicomorpha</taxon>
        <taxon>Reduviidae</taxon>
        <taxon>Triatominae</taxon>
        <taxon>Triatoma</taxon>
    </lineage>
</organism>
<proteinExistence type="predicted"/>
<sequence length="33" mass="3740">METSHRSPRKSMWQAGPDVGISKTAVLRILKRC</sequence>
<reference evidence="1" key="1">
    <citation type="submission" date="2016-04" db="EMBL/GenBank/DDBJ databases">
        <authorList>
            <person name="Calderon-Fernandez G.M.Sr."/>
        </authorList>
    </citation>
    <scope>NUCLEOTIDE SEQUENCE</scope>
    <source>
        <strain evidence="1">Int1</strain>
        <tissue evidence="1">Integument</tissue>
    </source>
</reference>
<protein>
    <submittedName>
        <fullName evidence="1">Protein tssc1</fullName>
    </submittedName>
</protein>